<dbReference type="Proteomes" id="UP000462363">
    <property type="component" value="Unassembled WGS sequence"/>
</dbReference>
<evidence type="ECO:0000313" key="10">
    <source>
        <dbReference type="EMBL" id="MSS41301.1"/>
    </source>
</evidence>
<evidence type="ECO:0000256" key="3">
    <source>
        <dbReference type="ARBA" id="ARBA00023012"/>
    </source>
</evidence>
<evidence type="ECO:0000259" key="9">
    <source>
        <dbReference type="PROSITE" id="PS50930"/>
    </source>
</evidence>
<dbReference type="PANTHER" id="PTHR37299:SF3">
    <property type="entry name" value="STAGE 0 SPORULATION PROTEIN A HOMOLOG"/>
    <property type="match status" value="1"/>
</dbReference>
<organism evidence="10 11">
    <name type="scientific">Clostridium scindens (strain JCM 10418 / VPI 12708)</name>
    <dbReference type="NCBI Taxonomy" id="29347"/>
    <lineage>
        <taxon>Bacteria</taxon>
        <taxon>Bacillati</taxon>
        <taxon>Bacillota</taxon>
        <taxon>Clostridia</taxon>
        <taxon>Lachnospirales</taxon>
        <taxon>Lachnospiraceae</taxon>
    </lineage>
</organism>
<comment type="caution">
    <text evidence="10">The sequence shown here is derived from an EMBL/GenBank/DDBJ whole genome shotgun (WGS) entry which is preliminary data.</text>
</comment>
<evidence type="ECO:0000256" key="7">
    <source>
        <dbReference type="PROSITE-ProRule" id="PRU00169"/>
    </source>
</evidence>
<accession>A0A844FCJ5</accession>
<name>A0A844FCJ5_CLOSV</name>
<dbReference type="InterPro" id="IPR046947">
    <property type="entry name" value="LytR-like"/>
</dbReference>
<dbReference type="SUPFAM" id="SSF52172">
    <property type="entry name" value="CheY-like"/>
    <property type="match status" value="1"/>
</dbReference>
<comment type="function">
    <text evidence="6">Required for high-level post-exponential phase expression of a series of secreted proteins.</text>
</comment>
<dbReference type="GeneID" id="62695467"/>
<comment type="function">
    <text evidence="5">May play the central regulatory role in sporulation. It may be an element of the effector pathway responsible for the activation of sporulation genes in response to nutritional stress. Spo0A may act in concert with spo0H (a sigma factor) to control the expression of some genes that are critical to the sporulation process.</text>
</comment>
<evidence type="ECO:0000256" key="6">
    <source>
        <dbReference type="ARBA" id="ARBA00037164"/>
    </source>
</evidence>
<keyword evidence="3" id="KW-0902">Two-component regulatory system</keyword>
<dbReference type="PROSITE" id="PS50930">
    <property type="entry name" value="HTH_LYTTR"/>
    <property type="match status" value="1"/>
</dbReference>
<gene>
    <name evidence="10" type="ORF">FYJ37_13365</name>
</gene>
<evidence type="ECO:0000256" key="1">
    <source>
        <dbReference type="ARBA" id="ARBA00018672"/>
    </source>
</evidence>
<dbReference type="AlphaFoldDB" id="A0A844FCJ5"/>
<evidence type="ECO:0000313" key="11">
    <source>
        <dbReference type="Proteomes" id="UP000462363"/>
    </source>
</evidence>
<evidence type="ECO:0000256" key="4">
    <source>
        <dbReference type="ARBA" id="ARBA00023159"/>
    </source>
</evidence>
<feature type="domain" description="HTH LytTR-type" evidence="9">
    <location>
        <begin position="142"/>
        <end position="231"/>
    </location>
</feature>
<evidence type="ECO:0000259" key="8">
    <source>
        <dbReference type="PROSITE" id="PS50110"/>
    </source>
</evidence>
<dbReference type="Pfam" id="PF04397">
    <property type="entry name" value="LytTR"/>
    <property type="match status" value="1"/>
</dbReference>
<feature type="domain" description="Response regulatory" evidence="8">
    <location>
        <begin position="3"/>
        <end position="121"/>
    </location>
</feature>
<dbReference type="GO" id="GO:0000156">
    <property type="term" value="F:phosphorelay response regulator activity"/>
    <property type="evidence" value="ECO:0007669"/>
    <property type="project" value="InterPro"/>
</dbReference>
<sequence length="235" mass="27720">MLHISICDDEQMAAERIQGLIEKELKEQGIVYQMDLFKNGEEFLSQYQIRSEELIFLDIDMPVKSGIEVIEELEEIGKNKDVILITSHDHLVLKSLTYGPFQIIRKMSMAEDIPKAVRRYLREKKQEDMIIEFVGKGFVRHVKKEDIVYLEKYRHNITVHLKNSENLSIRGTMQDYEIMLARQGFVRIHLGYIVNLRQCYSIEKSEMIMTDGARLPISRDRHKAVKEQFMISRRN</sequence>
<dbReference type="InterPro" id="IPR007492">
    <property type="entry name" value="LytTR_DNA-bd_dom"/>
</dbReference>
<dbReference type="GO" id="GO:0003677">
    <property type="term" value="F:DNA binding"/>
    <property type="evidence" value="ECO:0007669"/>
    <property type="project" value="InterPro"/>
</dbReference>
<keyword evidence="2" id="KW-0963">Cytoplasm</keyword>
<keyword evidence="7" id="KW-0597">Phosphoprotein</keyword>
<dbReference type="SMART" id="SM00850">
    <property type="entry name" value="LytTR"/>
    <property type="match status" value="1"/>
</dbReference>
<proteinExistence type="predicted"/>
<evidence type="ECO:0000256" key="5">
    <source>
        <dbReference type="ARBA" id="ARBA00024867"/>
    </source>
</evidence>
<protein>
    <recommendedName>
        <fullName evidence="1">Stage 0 sporulation protein A homolog</fullName>
    </recommendedName>
</protein>
<keyword evidence="4" id="KW-0010">Activator</keyword>
<dbReference type="EMBL" id="VUMB01000031">
    <property type="protein sequence ID" value="MSS41301.1"/>
    <property type="molecule type" value="Genomic_DNA"/>
</dbReference>
<dbReference type="RefSeq" id="WP_004605553.1">
    <property type="nucleotide sequence ID" value="NZ_AP025569.1"/>
</dbReference>
<reference evidence="10 11" key="1">
    <citation type="submission" date="2019-08" db="EMBL/GenBank/DDBJ databases">
        <title>In-depth cultivation of the pig gut microbiome towards novel bacterial diversity and tailored functional studies.</title>
        <authorList>
            <person name="Wylensek D."/>
            <person name="Hitch T.C.A."/>
            <person name="Clavel T."/>
        </authorList>
    </citation>
    <scope>NUCLEOTIDE SEQUENCE [LARGE SCALE GENOMIC DNA]</scope>
    <source>
        <strain evidence="10 11">BL-389-WT-3D</strain>
    </source>
</reference>
<dbReference type="InterPro" id="IPR011006">
    <property type="entry name" value="CheY-like_superfamily"/>
</dbReference>
<feature type="modified residue" description="4-aspartylphosphate" evidence="7">
    <location>
        <position position="58"/>
    </location>
</feature>
<dbReference type="Gene3D" id="2.40.50.1020">
    <property type="entry name" value="LytTr DNA-binding domain"/>
    <property type="match status" value="1"/>
</dbReference>
<dbReference type="InterPro" id="IPR001789">
    <property type="entry name" value="Sig_transdc_resp-reg_receiver"/>
</dbReference>
<evidence type="ECO:0000256" key="2">
    <source>
        <dbReference type="ARBA" id="ARBA00022490"/>
    </source>
</evidence>
<dbReference type="PANTHER" id="PTHR37299">
    <property type="entry name" value="TRANSCRIPTIONAL REGULATOR-RELATED"/>
    <property type="match status" value="1"/>
</dbReference>
<dbReference type="Pfam" id="PF00072">
    <property type="entry name" value="Response_reg"/>
    <property type="match status" value="1"/>
</dbReference>
<dbReference type="SMART" id="SM00448">
    <property type="entry name" value="REC"/>
    <property type="match status" value="1"/>
</dbReference>
<dbReference type="PROSITE" id="PS50110">
    <property type="entry name" value="RESPONSE_REGULATORY"/>
    <property type="match status" value="1"/>
</dbReference>
<dbReference type="Gene3D" id="3.40.50.2300">
    <property type="match status" value="1"/>
</dbReference>